<feature type="domain" description="WYL" evidence="1">
    <location>
        <begin position="152"/>
        <end position="216"/>
    </location>
</feature>
<dbReference type="RefSeq" id="WP_369454266.1">
    <property type="nucleotide sequence ID" value="NZ_JBGCUO010000001.1"/>
</dbReference>
<dbReference type="PROSITE" id="PS52050">
    <property type="entry name" value="WYL"/>
    <property type="match status" value="1"/>
</dbReference>
<gene>
    <name evidence="2" type="ORF">AB5I84_02575</name>
</gene>
<dbReference type="EMBL" id="JBGCUO010000001">
    <property type="protein sequence ID" value="MEY1661028.1"/>
    <property type="molecule type" value="Genomic_DNA"/>
</dbReference>
<proteinExistence type="predicted"/>
<evidence type="ECO:0000313" key="2">
    <source>
        <dbReference type="EMBL" id="MEY1661028.1"/>
    </source>
</evidence>
<dbReference type="Pfam" id="PF13280">
    <property type="entry name" value="WYL"/>
    <property type="match status" value="1"/>
</dbReference>
<evidence type="ECO:0000313" key="3">
    <source>
        <dbReference type="Proteomes" id="UP001562065"/>
    </source>
</evidence>
<dbReference type="Proteomes" id="UP001562065">
    <property type="component" value="Unassembled WGS sequence"/>
</dbReference>
<reference evidence="2 3" key="1">
    <citation type="submission" date="2024-07" db="EMBL/GenBank/DDBJ databases">
        <authorList>
            <person name="Ren Q."/>
        </authorList>
    </citation>
    <scope>NUCLEOTIDE SEQUENCE [LARGE SCALE GENOMIC DNA]</scope>
    <source>
        <strain evidence="2 3">REN37</strain>
    </source>
</reference>
<evidence type="ECO:0000259" key="1">
    <source>
        <dbReference type="Pfam" id="PF13280"/>
    </source>
</evidence>
<sequence length="227" mass="25608">MSQARDTALRLLALLRLVPLEPRRIATSTLHEKLRERGFAVSLRTVQRDLLRLSGPFPLMCDESVMPHRWSLSESVTQDLRDIDAPIALALHMAEDHLQMVLPQEVLDVLAPHFSRAQKYLAGMESNELAQWLRQPESSPERFPAARISTAVWQPVAAAILARHQLDVQYSSGATTPERYLRILPCGLVTREGTSYLLAREEGQDRLHRFALHRIAWARPVDAVGSA</sequence>
<accession>A0ABV4ADU6</accession>
<name>A0ABV4ADU6_9GAMM</name>
<protein>
    <submittedName>
        <fullName evidence="2">Helix-turn-helix transcriptional regulator</fullName>
    </submittedName>
</protein>
<keyword evidence="3" id="KW-1185">Reference proteome</keyword>
<dbReference type="InterPro" id="IPR026881">
    <property type="entry name" value="WYL_dom"/>
</dbReference>
<organism evidence="2 3">
    <name type="scientific">Isoalcanivorax beigongshangi</name>
    <dbReference type="NCBI Taxonomy" id="3238810"/>
    <lineage>
        <taxon>Bacteria</taxon>
        <taxon>Pseudomonadati</taxon>
        <taxon>Pseudomonadota</taxon>
        <taxon>Gammaproteobacteria</taxon>
        <taxon>Oceanospirillales</taxon>
        <taxon>Alcanivoracaceae</taxon>
        <taxon>Isoalcanivorax</taxon>
    </lineage>
</organism>
<comment type="caution">
    <text evidence="2">The sequence shown here is derived from an EMBL/GenBank/DDBJ whole genome shotgun (WGS) entry which is preliminary data.</text>
</comment>